<evidence type="ECO:0000256" key="1">
    <source>
        <dbReference type="PROSITE-ProRule" id="PRU00042"/>
    </source>
</evidence>
<feature type="domain" description="C2H2-type" evidence="3">
    <location>
        <begin position="286"/>
        <end position="313"/>
    </location>
</feature>
<reference evidence="4 5" key="1">
    <citation type="submission" date="2021-07" db="EMBL/GenBank/DDBJ databases">
        <authorList>
            <person name="Imarazene B."/>
            <person name="Zahm M."/>
            <person name="Klopp C."/>
            <person name="Cabau C."/>
            <person name="Beille S."/>
            <person name="Jouanno E."/>
            <person name="Castinel A."/>
            <person name="Lluch J."/>
            <person name="Gil L."/>
            <person name="Kuchtly C."/>
            <person name="Lopez Roques C."/>
            <person name="Donnadieu C."/>
            <person name="Parrinello H."/>
            <person name="Journot L."/>
            <person name="Du K."/>
            <person name="Schartl M."/>
            <person name="Retaux S."/>
            <person name="Guiguen Y."/>
        </authorList>
    </citation>
    <scope>NUCLEOTIDE SEQUENCE [LARGE SCALE GENOMIC DNA]</scope>
    <source>
        <strain evidence="4">Pach_M1</strain>
        <tissue evidence="4">Testis</tissue>
    </source>
</reference>
<feature type="compositionally biased region" description="Polar residues" evidence="2">
    <location>
        <begin position="197"/>
        <end position="209"/>
    </location>
</feature>
<organism evidence="4 5">
    <name type="scientific">Astyanax mexicanus</name>
    <name type="common">Blind cave fish</name>
    <name type="synonym">Astyanax fasciatus mexicanus</name>
    <dbReference type="NCBI Taxonomy" id="7994"/>
    <lineage>
        <taxon>Eukaryota</taxon>
        <taxon>Metazoa</taxon>
        <taxon>Chordata</taxon>
        <taxon>Craniata</taxon>
        <taxon>Vertebrata</taxon>
        <taxon>Euteleostomi</taxon>
        <taxon>Actinopterygii</taxon>
        <taxon>Neopterygii</taxon>
        <taxon>Teleostei</taxon>
        <taxon>Ostariophysi</taxon>
        <taxon>Characiformes</taxon>
        <taxon>Characoidei</taxon>
        <taxon>Acestrorhamphidae</taxon>
        <taxon>Acestrorhamphinae</taxon>
        <taxon>Astyanax</taxon>
    </lineage>
</organism>
<evidence type="ECO:0000256" key="2">
    <source>
        <dbReference type="SAM" id="MobiDB-lite"/>
    </source>
</evidence>
<accession>A0A8T2MEB4</accession>
<dbReference type="InterPro" id="IPR013087">
    <property type="entry name" value="Znf_C2H2_type"/>
</dbReference>
<feature type="region of interest" description="Disordered" evidence="2">
    <location>
        <begin position="139"/>
        <end position="273"/>
    </location>
</feature>
<dbReference type="EMBL" id="JAICCE010000001">
    <property type="protein sequence ID" value="KAG9281940.1"/>
    <property type="molecule type" value="Genomic_DNA"/>
</dbReference>
<feature type="compositionally biased region" description="Basic and acidic residues" evidence="2">
    <location>
        <begin position="165"/>
        <end position="178"/>
    </location>
</feature>
<comment type="caution">
    <text evidence="4">The sequence shown here is derived from an EMBL/GenBank/DDBJ whole genome shotgun (WGS) entry which is preliminary data.</text>
</comment>
<name>A0A8T2MEB4_ASTMX</name>
<evidence type="ECO:0000313" key="5">
    <source>
        <dbReference type="Proteomes" id="UP000752171"/>
    </source>
</evidence>
<dbReference type="GO" id="GO:0008270">
    <property type="term" value="F:zinc ion binding"/>
    <property type="evidence" value="ECO:0007669"/>
    <property type="project" value="UniProtKB-KW"/>
</dbReference>
<protein>
    <recommendedName>
        <fullName evidence="3">C2H2-type domain-containing protein</fullName>
    </recommendedName>
</protein>
<evidence type="ECO:0000259" key="3">
    <source>
        <dbReference type="PROSITE" id="PS50157"/>
    </source>
</evidence>
<feature type="compositionally biased region" description="Basic and acidic residues" evidence="2">
    <location>
        <begin position="225"/>
        <end position="243"/>
    </location>
</feature>
<keyword evidence="1" id="KW-0863">Zinc-finger</keyword>
<evidence type="ECO:0000313" key="4">
    <source>
        <dbReference type="EMBL" id="KAG9281940.1"/>
    </source>
</evidence>
<dbReference type="PROSITE" id="PS50157">
    <property type="entry name" value="ZINC_FINGER_C2H2_2"/>
    <property type="match status" value="1"/>
</dbReference>
<keyword evidence="1" id="KW-0479">Metal-binding</keyword>
<sequence length="399" mass="45029">MDDRGCLPPSGSAEPRLPTSAIQLERDSRVRQIRREPGDPVTSTHIRKEDLSDVPRKVPRFQYVDFPSLHQCIKQLSVPPLEGWLASCPLGRVQSCQPSSPKEKVPKFKYVDYPSLYHCIQQLSVPPLEIWSSGLTKPGPASGDLRDKTVAGQTSSQVPVHHREKHQEVQGHRAELESRVPIPSGHGVRLHPKDMLSGQTSETGISPRTNVDETPQKPSGSRSESVSKTEPERVATRNERDIRPSVISMVRTERHKHSTQPEESLKRRTSPDPVEQVKRQAVLAESVCSFCLQMFADPEELWNHQRSHKDKVIMQRILTHTIHVSACNDFNIYPKIISAVSCIKHGRALILFCSLVNRNRTDDLIQRLYDITGHLFSNLFSLALIYQRIPHLQTAPAPD</sequence>
<feature type="region of interest" description="Disordered" evidence="2">
    <location>
        <begin position="1"/>
        <end position="23"/>
    </location>
</feature>
<dbReference type="PROSITE" id="PS00028">
    <property type="entry name" value="ZINC_FINGER_C2H2_1"/>
    <property type="match status" value="1"/>
</dbReference>
<feature type="compositionally biased region" description="Basic and acidic residues" evidence="2">
    <location>
        <begin position="259"/>
        <end position="273"/>
    </location>
</feature>
<dbReference type="Proteomes" id="UP000752171">
    <property type="component" value="Unassembled WGS sequence"/>
</dbReference>
<gene>
    <name evidence="4" type="ORF">AMEX_G519</name>
</gene>
<dbReference type="AlphaFoldDB" id="A0A8T2MEB4"/>
<keyword evidence="1" id="KW-0862">Zinc</keyword>
<proteinExistence type="predicted"/>